<keyword evidence="2" id="KW-0442">Lipid degradation</keyword>
<evidence type="ECO:0000256" key="1">
    <source>
        <dbReference type="ARBA" id="ARBA00022801"/>
    </source>
</evidence>
<dbReference type="PROSITE" id="PS00708">
    <property type="entry name" value="PRO_ENDOPEP_SER"/>
    <property type="match status" value="1"/>
</dbReference>
<feature type="region of interest" description="Disordered" evidence="4">
    <location>
        <begin position="1"/>
        <end position="41"/>
    </location>
</feature>
<evidence type="ECO:0000256" key="2">
    <source>
        <dbReference type="ARBA" id="ARBA00022963"/>
    </source>
</evidence>
<dbReference type="GO" id="GO:0016042">
    <property type="term" value="P:lipid catabolic process"/>
    <property type="evidence" value="ECO:0007669"/>
    <property type="project" value="UniProtKB-KW"/>
</dbReference>
<evidence type="ECO:0000256" key="4">
    <source>
        <dbReference type="SAM" id="MobiDB-lite"/>
    </source>
</evidence>
<feature type="non-terminal residue" evidence="6">
    <location>
        <position position="1"/>
    </location>
</feature>
<evidence type="ECO:0000313" key="7">
    <source>
        <dbReference type="Proteomes" id="UP001154282"/>
    </source>
</evidence>
<dbReference type="InterPro" id="IPR000073">
    <property type="entry name" value="AB_hydrolase_1"/>
</dbReference>
<feature type="domain" description="AB hydrolase-1" evidence="5">
    <location>
        <begin position="126"/>
        <end position="461"/>
    </location>
</feature>
<protein>
    <recommendedName>
        <fullName evidence="5">AB hydrolase-1 domain-containing protein</fullName>
    </recommendedName>
</protein>
<comment type="caution">
    <text evidence="6">The sequence shown here is derived from an EMBL/GenBank/DDBJ whole genome shotgun (WGS) entry which is preliminary data.</text>
</comment>
<proteinExistence type="predicted"/>
<keyword evidence="3" id="KW-0443">Lipid metabolism</keyword>
<organism evidence="6 7">
    <name type="scientific">Linum tenue</name>
    <dbReference type="NCBI Taxonomy" id="586396"/>
    <lineage>
        <taxon>Eukaryota</taxon>
        <taxon>Viridiplantae</taxon>
        <taxon>Streptophyta</taxon>
        <taxon>Embryophyta</taxon>
        <taxon>Tracheophyta</taxon>
        <taxon>Spermatophyta</taxon>
        <taxon>Magnoliopsida</taxon>
        <taxon>eudicotyledons</taxon>
        <taxon>Gunneridae</taxon>
        <taxon>Pentapetalae</taxon>
        <taxon>rosids</taxon>
        <taxon>fabids</taxon>
        <taxon>Malpighiales</taxon>
        <taxon>Linaceae</taxon>
        <taxon>Linum</taxon>
    </lineage>
</organism>
<dbReference type="EMBL" id="CAMGYJ010000006">
    <property type="protein sequence ID" value="CAI0431766.1"/>
    <property type="molecule type" value="Genomic_DNA"/>
</dbReference>
<name>A0AAV0LBT7_9ROSI</name>
<dbReference type="PIRSF" id="PIRSF031088">
    <property type="entry name" value="UCP031088_abhydr"/>
    <property type="match status" value="1"/>
</dbReference>
<keyword evidence="1" id="KW-0378">Hydrolase</keyword>
<sequence>LPATTNQRCHHGACKPAAARSCHHRARRAEKGRKKKMDASGIHCPPAPLALPLNISSRRSVASGTAFSSPPRRTKLMAETSKVDKKPEICTADELHRIDAYNSDWKLALWRYLHSPSTMTRKHPLFLLSGVATNAVGYDLCPKSSFARFMSGQGFDTWVLELRGSGLSTFRVGIGEGIKCVCGFLIVLSTWNLSQKLLDVIEGSQQFVSPNVGLFQGLFPSELEDVIKQLDMVSKYDWDLDHHLEEDLPSAVEYIRTQSKPNDGQIFAIGHSMGGILLYAMLSRSCSQGRDSGLTSIVTLGSTLDYTPSNSSLKFLLPVADPARALNIPAIPVGTLIAAAYHFSSSPPYVLSWLKAQVTAQGMLHPQALTKLVSNSFCTVPAKLLLQLTTAFQQGGLTDRSGNFLYKQHLKKSKVPVLAIAGDQDFICPPTAVYETVKSIPEHLVMYKVFGEPGGPHYGHYDLVGGRWAYHEVYPCIIDFLSRHDV</sequence>
<dbReference type="InterPro" id="IPR016969">
    <property type="entry name" value="UCP031088_abhydr"/>
</dbReference>
<dbReference type="PANTHER" id="PTHR11005">
    <property type="entry name" value="LYSOSOMAL ACID LIPASE-RELATED"/>
    <property type="match status" value="1"/>
</dbReference>
<dbReference type="InterPro" id="IPR029058">
    <property type="entry name" value="AB_hydrolase_fold"/>
</dbReference>
<dbReference type="GO" id="GO:0004252">
    <property type="term" value="F:serine-type endopeptidase activity"/>
    <property type="evidence" value="ECO:0007669"/>
    <property type="project" value="InterPro"/>
</dbReference>
<reference evidence="6" key="1">
    <citation type="submission" date="2022-08" db="EMBL/GenBank/DDBJ databases">
        <authorList>
            <person name="Gutierrez-Valencia J."/>
        </authorList>
    </citation>
    <scope>NUCLEOTIDE SEQUENCE</scope>
</reference>
<dbReference type="SUPFAM" id="SSF53474">
    <property type="entry name" value="alpha/beta-Hydrolases"/>
    <property type="match status" value="1"/>
</dbReference>
<dbReference type="Pfam" id="PF00561">
    <property type="entry name" value="Abhydrolase_1"/>
    <property type="match status" value="1"/>
</dbReference>
<dbReference type="InterPro" id="IPR002471">
    <property type="entry name" value="Pept_S9_AS"/>
</dbReference>
<accession>A0AAV0LBT7</accession>
<evidence type="ECO:0000256" key="3">
    <source>
        <dbReference type="ARBA" id="ARBA00023098"/>
    </source>
</evidence>
<dbReference type="Proteomes" id="UP001154282">
    <property type="component" value="Unassembled WGS sequence"/>
</dbReference>
<evidence type="ECO:0000259" key="5">
    <source>
        <dbReference type="Pfam" id="PF00561"/>
    </source>
</evidence>
<gene>
    <name evidence="6" type="ORF">LITE_LOCUS23152</name>
</gene>
<dbReference type="Gene3D" id="3.40.50.1820">
    <property type="entry name" value="alpha/beta hydrolase"/>
    <property type="match status" value="2"/>
</dbReference>
<evidence type="ECO:0000313" key="6">
    <source>
        <dbReference type="EMBL" id="CAI0431766.1"/>
    </source>
</evidence>
<dbReference type="AlphaFoldDB" id="A0AAV0LBT7"/>
<dbReference type="GO" id="GO:0006508">
    <property type="term" value="P:proteolysis"/>
    <property type="evidence" value="ECO:0007669"/>
    <property type="project" value="InterPro"/>
</dbReference>
<keyword evidence="7" id="KW-1185">Reference proteome</keyword>
<feature type="compositionally biased region" description="Basic residues" evidence="4">
    <location>
        <begin position="21"/>
        <end position="36"/>
    </location>
</feature>